<dbReference type="RefSeq" id="WP_152966016.1">
    <property type="nucleotide sequence ID" value="NZ_JQKC01000044.1"/>
</dbReference>
<dbReference type="GO" id="GO:0003677">
    <property type="term" value="F:DNA binding"/>
    <property type="evidence" value="ECO:0007669"/>
    <property type="project" value="InterPro"/>
</dbReference>
<evidence type="ECO:0000313" key="3">
    <source>
        <dbReference type="Proteomes" id="UP000036923"/>
    </source>
</evidence>
<proteinExistence type="predicted"/>
<accession>A0A0L6JPB2</accession>
<reference evidence="3" key="1">
    <citation type="submission" date="2015-07" db="EMBL/GenBank/DDBJ databases">
        <title>Near-Complete Genome Sequence of the Cellulolytic Bacterium Bacteroides (Pseudobacteroides) cellulosolvens ATCC 35603.</title>
        <authorList>
            <person name="Dassa B."/>
            <person name="Utturkar S.M."/>
            <person name="Klingeman D.M."/>
            <person name="Hurt R.A."/>
            <person name="Keller M."/>
            <person name="Xu J."/>
            <person name="Reddy Y.H.K."/>
            <person name="Borovok I."/>
            <person name="Grinberg I.R."/>
            <person name="Lamed R."/>
            <person name="Zhivin O."/>
            <person name="Bayer E.A."/>
            <person name="Brown S.D."/>
        </authorList>
    </citation>
    <scope>NUCLEOTIDE SEQUENCE [LARGE SCALE GENOMIC DNA]</scope>
    <source>
        <strain evidence="3">DSM 2933</strain>
    </source>
</reference>
<dbReference type="Proteomes" id="UP000036923">
    <property type="component" value="Unassembled WGS sequence"/>
</dbReference>
<dbReference type="InterPro" id="IPR006120">
    <property type="entry name" value="Resolvase_HTH_dom"/>
</dbReference>
<dbReference type="GO" id="GO:0000150">
    <property type="term" value="F:DNA strand exchange activity"/>
    <property type="evidence" value="ECO:0007669"/>
    <property type="project" value="InterPro"/>
</dbReference>
<comment type="caution">
    <text evidence="2">The sequence shown here is derived from an EMBL/GenBank/DDBJ whole genome shotgun (WGS) entry which is preliminary data.</text>
</comment>
<protein>
    <submittedName>
        <fullName evidence="2">Resolvase helix-turn-helix domain protein</fullName>
    </submittedName>
</protein>
<dbReference type="eggNOG" id="COG1961">
    <property type="taxonomic scope" value="Bacteria"/>
</dbReference>
<evidence type="ECO:0000313" key="2">
    <source>
        <dbReference type="EMBL" id="KNY27624.1"/>
    </source>
</evidence>
<dbReference type="EMBL" id="LGTC01000001">
    <property type="protein sequence ID" value="KNY27624.1"/>
    <property type="molecule type" value="Genomic_DNA"/>
</dbReference>
<dbReference type="InterPro" id="IPR006119">
    <property type="entry name" value="Resolv_N"/>
</dbReference>
<dbReference type="Pfam" id="PF02796">
    <property type="entry name" value="HTH_7"/>
    <property type="match status" value="1"/>
</dbReference>
<keyword evidence="3" id="KW-1185">Reference proteome</keyword>
<sequence length="78" mass="9300">MMERELIVEIVREGIEKAKKFGTKSGIAIGRPQRTLPKDFEKYYIRWKQKEIKATEFAKLVGLSRATLYRYINEYENK</sequence>
<dbReference type="OrthoDB" id="9797501at2"/>
<dbReference type="STRING" id="398512.Bccel_2895"/>
<evidence type="ECO:0000259" key="1">
    <source>
        <dbReference type="PROSITE" id="PS51736"/>
    </source>
</evidence>
<dbReference type="PROSITE" id="PS51736">
    <property type="entry name" value="RECOMBINASES_3"/>
    <property type="match status" value="1"/>
</dbReference>
<feature type="domain" description="Resolvase/invertase-type recombinase catalytic" evidence="1">
    <location>
        <begin position="1"/>
        <end position="22"/>
    </location>
</feature>
<organism evidence="2 3">
    <name type="scientific">Pseudobacteroides cellulosolvens ATCC 35603 = DSM 2933</name>
    <dbReference type="NCBI Taxonomy" id="398512"/>
    <lineage>
        <taxon>Bacteria</taxon>
        <taxon>Bacillati</taxon>
        <taxon>Bacillota</taxon>
        <taxon>Clostridia</taxon>
        <taxon>Eubacteriales</taxon>
        <taxon>Oscillospiraceae</taxon>
        <taxon>Pseudobacteroides</taxon>
    </lineage>
</organism>
<name>A0A0L6JPB2_9FIRM</name>
<gene>
    <name evidence="2" type="ORF">Bccel_2895</name>
</gene>
<dbReference type="AlphaFoldDB" id="A0A0L6JPB2"/>